<feature type="compositionally biased region" description="Polar residues" evidence="1">
    <location>
        <begin position="1"/>
        <end position="13"/>
    </location>
</feature>
<protein>
    <submittedName>
        <fullName evidence="2">Uncharacterized protein</fullName>
    </submittedName>
</protein>
<proteinExistence type="predicted"/>
<evidence type="ECO:0000256" key="1">
    <source>
        <dbReference type="SAM" id="MobiDB-lite"/>
    </source>
</evidence>
<dbReference type="AlphaFoldDB" id="A0AAV6MFV9"/>
<dbReference type="EMBL" id="JAGKQH010000014">
    <property type="protein sequence ID" value="KAG6581019.1"/>
    <property type="molecule type" value="Genomic_DNA"/>
</dbReference>
<dbReference type="Proteomes" id="UP000685013">
    <property type="component" value="Chromosome 14"/>
</dbReference>
<feature type="region of interest" description="Disordered" evidence="1">
    <location>
        <begin position="1"/>
        <end position="45"/>
    </location>
</feature>
<evidence type="ECO:0000313" key="3">
    <source>
        <dbReference type="Proteomes" id="UP000685013"/>
    </source>
</evidence>
<comment type="caution">
    <text evidence="2">The sequence shown here is derived from an EMBL/GenBank/DDBJ whole genome shotgun (WGS) entry which is preliminary data.</text>
</comment>
<organism evidence="2 3">
    <name type="scientific">Cucurbita argyrosperma subsp. sororia</name>
    <dbReference type="NCBI Taxonomy" id="37648"/>
    <lineage>
        <taxon>Eukaryota</taxon>
        <taxon>Viridiplantae</taxon>
        <taxon>Streptophyta</taxon>
        <taxon>Embryophyta</taxon>
        <taxon>Tracheophyta</taxon>
        <taxon>Spermatophyta</taxon>
        <taxon>Magnoliopsida</taxon>
        <taxon>eudicotyledons</taxon>
        <taxon>Gunneridae</taxon>
        <taxon>Pentapetalae</taxon>
        <taxon>rosids</taxon>
        <taxon>fabids</taxon>
        <taxon>Cucurbitales</taxon>
        <taxon>Cucurbitaceae</taxon>
        <taxon>Cucurbiteae</taxon>
        <taxon>Cucurbita</taxon>
    </lineage>
</organism>
<name>A0AAV6MFV9_9ROSI</name>
<feature type="non-terminal residue" evidence="2">
    <location>
        <position position="1"/>
    </location>
</feature>
<evidence type="ECO:0000313" key="2">
    <source>
        <dbReference type="EMBL" id="KAG6581019.1"/>
    </source>
</evidence>
<reference evidence="2 3" key="1">
    <citation type="journal article" date="2021" name="Hortic Res">
        <title>The domestication of Cucurbita argyrosperma as revealed by the genome of its wild relative.</title>
        <authorList>
            <person name="Barrera-Redondo J."/>
            <person name="Sanchez-de la Vega G."/>
            <person name="Aguirre-Liguori J.A."/>
            <person name="Castellanos-Morales G."/>
            <person name="Gutierrez-Guerrero Y.T."/>
            <person name="Aguirre-Dugua X."/>
            <person name="Aguirre-Planter E."/>
            <person name="Tenaillon M.I."/>
            <person name="Lira-Saade R."/>
            <person name="Eguiarte L.E."/>
        </authorList>
    </citation>
    <scope>NUCLEOTIDE SEQUENCE [LARGE SCALE GENOMIC DNA]</scope>
    <source>
        <strain evidence="2">JBR-2021</strain>
    </source>
</reference>
<keyword evidence="3" id="KW-1185">Reference proteome</keyword>
<accession>A0AAV6MFV9</accession>
<gene>
    <name evidence="2" type="ORF">SDJN03_21021</name>
</gene>
<sequence length="82" mass="9263">MPSNFCFANSNKNRSSEIRVPATRRKKKSDMIGQRKQRRPETRRLDSVSVLPIDGLFQRKLRLKLQQRVCASGMGGVSCLGA</sequence>